<keyword evidence="8" id="KW-1185">Reference proteome</keyword>
<comment type="catalytic activity">
    <reaction evidence="4">
        <text>RX + glutathione = an S-substituted glutathione + a halide anion + H(+)</text>
        <dbReference type="Rhea" id="RHEA:16437"/>
        <dbReference type="ChEBI" id="CHEBI:15378"/>
        <dbReference type="ChEBI" id="CHEBI:16042"/>
        <dbReference type="ChEBI" id="CHEBI:17792"/>
        <dbReference type="ChEBI" id="CHEBI:57925"/>
        <dbReference type="ChEBI" id="CHEBI:90779"/>
        <dbReference type="EC" id="2.5.1.18"/>
    </reaction>
</comment>
<evidence type="ECO:0000313" key="8">
    <source>
        <dbReference type="Proteomes" id="UP000708208"/>
    </source>
</evidence>
<dbReference type="Pfam" id="PF14497">
    <property type="entry name" value="GST_C_3"/>
    <property type="match status" value="1"/>
</dbReference>
<dbReference type="InterPro" id="IPR050213">
    <property type="entry name" value="GST_superfamily"/>
</dbReference>
<dbReference type="AlphaFoldDB" id="A0A8J2LXK6"/>
<dbReference type="PROSITE" id="PS50404">
    <property type="entry name" value="GST_NTER"/>
    <property type="match status" value="1"/>
</dbReference>
<dbReference type="CDD" id="cd03192">
    <property type="entry name" value="GST_C_Sigma_like"/>
    <property type="match status" value="1"/>
</dbReference>
<evidence type="ECO:0000256" key="3">
    <source>
        <dbReference type="ARBA" id="ARBA00038317"/>
    </source>
</evidence>
<accession>A0A8J2LXK6</accession>
<dbReference type="GO" id="GO:0006749">
    <property type="term" value="P:glutathione metabolic process"/>
    <property type="evidence" value="ECO:0007669"/>
    <property type="project" value="TreeGrafter"/>
</dbReference>
<name>A0A8J2LXK6_9HEXA</name>
<dbReference type="PROSITE" id="PS50405">
    <property type="entry name" value="GST_CTER"/>
    <property type="match status" value="1"/>
</dbReference>
<evidence type="ECO:0000256" key="4">
    <source>
        <dbReference type="ARBA" id="ARBA00047960"/>
    </source>
</evidence>
<dbReference type="PANTHER" id="PTHR11571:SF224">
    <property type="entry name" value="HEMATOPOIETIC PROSTAGLANDIN D SYNTHASE"/>
    <property type="match status" value="1"/>
</dbReference>
<proteinExistence type="inferred from homology"/>
<feature type="non-terminal residue" evidence="7">
    <location>
        <position position="237"/>
    </location>
</feature>
<dbReference type="PANTHER" id="PTHR11571">
    <property type="entry name" value="GLUTATHIONE S-TRANSFERASE"/>
    <property type="match status" value="1"/>
</dbReference>
<dbReference type="GO" id="GO:0004364">
    <property type="term" value="F:glutathione transferase activity"/>
    <property type="evidence" value="ECO:0007669"/>
    <property type="project" value="UniProtKB-EC"/>
</dbReference>
<dbReference type="InterPro" id="IPR040079">
    <property type="entry name" value="Glutathione_S-Trfase"/>
</dbReference>
<dbReference type="Proteomes" id="UP000708208">
    <property type="component" value="Unassembled WGS sequence"/>
</dbReference>
<dbReference type="SFLD" id="SFLDG01205">
    <property type="entry name" value="AMPS.1"/>
    <property type="match status" value="1"/>
</dbReference>
<reference evidence="7" key="1">
    <citation type="submission" date="2021-06" db="EMBL/GenBank/DDBJ databases">
        <authorList>
            <person name="Hodson N. C."/>
            <person name="Mongue J. A."/>
            <person name="Jaron S. K."/>
        </authorList>
    </citation>
    <scope>NUCLEOTIDE SEQUENCE</scope>
</reference>
<dbReference type="CDD" id="cd03039">
    <property type="entry name" value="GST_N_Sigma_like"/>
    <property type="match status" value="1"/>
</dbReference>
<evidence type="ECO:0000259" key="5">
    <source>
        <dbReference type="PROSITE" id="PS50404"/>
    </source>
</evidence>
<comment type="caution">
    <text evidence="7">The sequence shown here is derived from an EMBL/GenBank/DDBJ whole genome shotgun (WGS) entry which is preliminary data.</text>
</comment>
<evidence type="ECO:0000313" key="7">
    <source>
        <dbReference type="EMBL" id="CAG7830465.1"/>
    </source>
</evidence>
<comment type="similarity">
    <text evidence="3">Belongs to the GST superfamily. Sigma family.</text>
</comment>
<evidence type="ECO:0000256" key="2">
    <source>
        <dbReference type="ARBA" id="ARBA00022679"/>
    </source>
</evidence>
<dbReference type="EC" id="2.5.1.18" evidence="1"/>
<dbReference type="FunFam" id="1.20.1050.10:FF:000030">
    <property type="entry name" value="Glutathione S-transferase S1"/>
    <property type="match status" value="1"/>
</dbReference>
<keyword evidence="2" id="KW-0808">Transferase</keyword>
<dbReference type="EMBL" id="CAJVCH010555969">
    <property type="protein sequence ID" value="CAG7830465.1"/>
    <property type="molecule type" value="Genomic_DNA"/>
</dbReference>
<dbReference type="SFLD" id="SFLDG00363">
    <property type="entry name" value="AMPS_(cytGST):_Alpha-__Mu-__Pi"/>
    <property type="match status" value="1"/>
</dbReference>
<dbReference type="FunFam" id="3.40.30.10:FF:000035">
    <property type="entry name" value="hematopoietic prostaglandin D synthase"/>
    <property type="match status" value="1"/>
</dbReference>
<protein>
    <recommendedName>
        <fullName evidence="1">glutathione transferase</fullName>
        <ecNumber evidence="1">2.5.1.18</ecNumber>
    </recommendedName>
</protein>
<feature type="domain" description="GST C-terminal" evidence="6">
    <location>
        <begin position="114"/>
        <end position="237"/>
    </location>
</feature>
<dbReference type="SFLD" id="SFLDS00019">
    <property type="entry name" value="Glutathione_Transferase_(cytos"/>
    <property type="match status" value="1"/>
</dbReference>
<gene>
    <name evidence="7" type="ORF">AFUS01_LOCUS40265</name>
</gene>
<dbReference type="OrthoDB" id="414243at2759"/>
<organism evidence="7 8">
    <name type="scientific">Allacma fusca</name>
    <dbReference type="NCBI Taxonomy" id="39272"/>
    <lineage>
        <taxon>Eukaryota</taxon>
        <taxon>Metazoa</taxon>
        <taxon>Ecdysozoa</taxon>
        <taxon>Arthropoda</taxon>
        <taxon>Hexapoda</taxon>
        <taxon>Collembola</taxon>
        <taxon>Symphypleona</taxon>
        <taxon>Sminthuridae</taxon>
        <taxon>Allacma</taxon>
    </lineage>
</organism>
<evidence type="ECO:0000259" key="6">
    <source>
        <dbReference type="PROSITE" id="PS50405"/>
    </source>
</evidence>
<dbReference type="InterPro" id="IPR004045">
    <property type="entry name" value="Glutathione_S-Trfase_N"/>
</dbReference>
<feature type="domain" description="GST N-terminal" evidence="5">
    <location>
        <begin position="35"/>
        <end position="112"/>
    </location>
</feature>
<dbReference type="InterPro" id="IPR010987">
    <property type="entry name" value="Glutathione-S-Trfase_C-like"/>
</dbReference>
<dbReference type="InterPro" id="IPR004046">
    <property type="entry name" value="GST_C"/>
</dbReference>
<dbReference type="Pfam" id="PF02798">
    <property type="entry name" value="GST_N"/>
    <property type="match status" value="1"/>
</dbReference>
<sequence>LEVSVSGSSLERKLCSRVSSREIISKQVFVKIVMVEYKLRYFNLRGRGEPIRWIFHHTGMEFEDERIEQEDWAEIKSTFTYEQVPVLEFDGKGIFGSQPICRFLARLFGLCGQDDVEAAKCDEYVDAFQDIINAYVSFLKASDEEQKEEIKGELLEKLCPKYFTIYEDVIAQREGGKFLVEEGVTWADLYIAAWLDTFLQMDENILEPFPHLTALREEVRGLPGIKEWLQNRPETLI</sequence>
<evidence type="ECO:0000256" key="1">
    <source>
        <dbReference type="ARBA" id="ARBA00012452"/>
    </source>
</evidence>
<dbReference type="GO" id="GO:0004602">
    <property type="term" value="F:glutathione peroxidase activity"/>
    <property type="evidence" value="ECO:0007669"/>
    <property type="project" value="UniProtKB-ARBA"/>
</dbReference>